<dbReference type="GO" id="GO:0015616">
    <property type="term" value="F:DNA translocase activity"/>
    <property type="evidence" value="ECO:0007669"/>
    <property type="project" value="TreeGrafter"/>
</dbReference>
<dbReference type="Gene3D" id="1.20.120.850">
    <property type="entry name" value="SWI2/SNF2 ATPases, N-terminal domain"/>
    <property type="match status" value="1"/>
</dbReference>
<evidence type="ECO:0000256" key="3">
    <source>
        <dbReference type="SAM" id="MobiDB-lite"/>
    </source>
</evidence>
<dbReference type="InterPro" id="IPR001650">
    <property type="entry name" value="Helicase_C-like"/>
</dbReference>
<evidence type="ECO:0000259" key="4">
    <source>
        <dbReference type="PROSITE" id="PS51192"/>
    </source>
</evidence>
<dbReference type="Proteomes" id="UP000694388">
    <property type="component" value="Unplaced"/>
</dbReference>
<evidence type="ECO:0000256" key="2">
    <source>
        <dbReference type="ARBA" id="ARBA00022806"/>
    </source>
</evidence>
<keyword evidence="2" id="KW-0347">Helicase</keyword>
<sequence>MRRSAAPSQLGVSKKPRFVPPQRTDGDSAECVSEENTPEGKIIGGETKKEIIKSGGKGGTRAQDDDDDDDNNDGKVEDGSKSEYKKSGLNVHSRSRCNGGLQVGFKGVPRPVTEANNGHQVQDGPFERYHSVMWAKASRKKHKTWEGDAVLVVRGRNLLLKNTEGKDIGKGTGYNRKEIETLEEGHTLMISGKEVEIMGQISREDYDSGRCFQVMQTTYLFFTASNHKILLQYFCDLKCTNALVMPRPSLIHQRQHNNSCLSLVDVVVDPHLTSQLRPHQREGVTFLYEAIMGFRSTSVHGAILADEMGLGKTLQCVALLWTLLRQGPYGARPILRRVLIVTPGSLVRTWAREFYKWLGPERLRPYVVDQVTCFVFSLLLISYEMALRSVEILRSVPFGLLICDEGHRLKNAAAKTAVALYSLACPRRIILTGTPIQNDLQEFFTIVDFVSPAVLGSSSSFRKLFEEPIIASRQLGATMEEKRLGESRAGELHRLTALFTLRRTAAVNARYLPPRHEYVVFCRPTSLQLALYHRLLNSTTVRSCLGSGARFGADRSPHLVCISALRKLCNEPSLLYTLQVTGDNEEDYYEDRSLYDGLEEEFPLGFDPEAVTEGRSGKLRVLQALLDAFHTLFWCPTQRVPLMFWPDAALPGAMAHCAWMGHTPVSQRQRLVETFNFPHVSNTPDVASIFLLSSKAGGVGLSLVGASRLVLFDVDWNPANDIQAMARVWRDGQSKTVHIYRLLTTGTIEEKMYQRQVTKQALSGSVVNVGGETEHTRFSADDLRHLFLLDTSTDCATHTMLACTCSGDGHPAGDIFSLYLSAHITIPSKNPAVELSMSELQCWQHVCTANLDVLPDSFLKQAQSDISFVFHNESNQRPTAKGTSEVACPQA</sequence>
<dbReference type="Gene3D" id="3.40.50.10810">
    <property type="entry name" value="Tandem AAA-ATPase domain"/>
    <property type="match status" value="1"/>
</dbReference>
<dbReference type="InterPro" id="IPR038718">
    <property type="entry name" value="SNF2-like_sf"/>
</dbReference>
<dbReference type="InterPro" id="IPR049730">
    <property type="entry name" value="SNF2/RAD54-like_C"/>
</dbReference>
<dbReference type="InterPro" id="IPR000330">
    <property type="entry name" value="SNF2_N"/>
</dbReference>
<feature type="region of interest" description="Disordered" evidence="3">
    <location>
        <begin position="1"/>
        <end position="95"/>
    </location>
</feature>
<dbReference type="FunFam" id="3.40.50.10810:FF:000020">
    <property type="entry name" value="DNA repair and recombination protein RAD54B"/>
    <property type="match status" value="1"/>
</dbReference>
<dbReference type="SUPFAM" id="SSF52540">
    <property type="entry name" value="P-loop containing nucleoside triphosphate hydrolases"/>
    <property type="match status" value="2"/>
</dbReference>
<dbReference type="PROSITE" id="PS51194">
    <property type="entry name" value="HELICASE_CTER"/>
    <property type="match status" value="1"/>
</dbReference>
<dbReference type="PANTHER" id="PTHR45629:SF7">
    <property type="entry name" value="DNA EXCISION REPAIR PROTEIN ERCC-6-RELATED"/>
    <property type="match status" value="1"/>
</dbReference>
<dbReference type="Ensembl" id="ENSEBUT00000015047.1">
    <property type="protein sequence ID" value="ENSEBUP00000014471.1"/>
    <property type="gene ID" value="ENSEBUG00000009104.1"/>
</dbReference>
<dbReference type="GeneTree" id="ENSGT00940000156966"/>
<dbReference type="SMART" id="SM00490">
    <property type="entry name" value="HELICc"/>
    <property type="match status" value="1"/>
</dbReference>
<dbReference type="GO" id="GO:0016787">
    <property type="term" value="F:hydrolase activity"/>
    <property type="evidence" value="ECO:0007669"/>
    <property type="project" value="UniProtKB-KW"/>
</dbReference>
<protein>
    <submittedName>
        <fullName evidence="6">RAD54 homolog B</fullName>
    </submittedName>
</protein>
<keyword evidence="1" id="KW-0378">Hydrolase</keyword>
<dbReference type="GO" id="GO:0000724">
    <property type="term" value="P:double-strand break repair via homologous recombination"/>
    <property type="evidence" value="ECO:0007669"/>
    <property type="project" value="TreeGrafter"/>
</dbReference>
<dbReference type="InterPro" id="IPR027417">
    <property type="entry name" value="P-loop_NTPase"/>
</dbReference>
<dbReference type="Pfam" id="PF00176">
    <property type="entry name" value="SNF2-rel_dom"/>
    <property type="match status" value="1"/>
</dbReference>
<dbReference type="SMART" id="SM00487">
    <property type="entry name" value="DEXDc"/>
    <property type="match status" value="1"/>
</dbReference>
<dbReference type="GO" id="GO:0004386">
    <property type="term" value="F:helicase activity"/>
    <property type="evidence" value="ECO:0007669"/>
    <property type="project" value="UniProtKB-KW"/>
</dbReference>
<evidence type="ECO:0000256" key="1">
    <source>
        <dbReference type="ARBA" id="ARBA00022801"/>
    </source>
</evidence>
<keyword evidence="2" id="KW-0067">ATP-binding</keyword>
<dbReference type="GO" id="GO:0007131">
    <property type="term" value="P:reciprocal meiotic recombination"/>
    <property type="evidence" value="ECO:0007669"/>
    <property type="project" value="TreeGrafter"/>
</dbReference>
<evidence type="ECO:0000313" key="6">
    <source>
        <dbReference type="Ensembl" id="ENSEBUP00000014471.1"/>
    </source>
</evidence>
<reference evidence="6" key="2">
    <citation type="submission" date="2025-09" db="UniProtKB">
        <authorList>
            <consortium name="Ensembl"/>
        </authorList>
    </citation>
    <scope>IDENTIFICATION</scope>
</reference>
<dbReference type="Pfam" id="PF00271">
    <property type="entry name" value="Helicase_C"/>
    <property type="match status" value="1"/>
</dbReference>
<organism evidence="6 7">
    <name type="scientific">Eptatretus burgeri</name>
    <name type="common">Inshore hagfish</name>
    <dbReference type="NCBI Taxonomy" id="7764"/>
    <lineage>
        <taxon>Eukaryota</taxon>
        <taxon>Metazoa</taxon>
        <taxon>Chordata</taxon>
        <taxon>Craniata</taxon>
        <taxon>Vertebrata</taxon>
        <taxon>Cyclostomata</taxon>
        <taxon>Myxini</taxon>
        <taxon>Myxiniformes</taxon>
        <taxon>Myxinidae</taxon>
        <taxon>Eptatretinae</taxon>
        <taxon>Eptatretus</taxon>
    </lineage>
</organism>
<keyword evidence="7" id="KW-1185">Reference proteome</keyword>
<name>A0A8C4QGT4_EPTBU</name>
<feature type="compositionally biased region" description="Polar residues" evidence="3">
    <location>
        <begin position="1"/>
        <end position="11"/>
    </location>
</feature>
<evidence type="ECO:0000259" key="5">
    <source>
        <dbReference type="PROSITE" id="PS51194"/>
    </source>
</evidence>
<keyword evidence="2" id="KW-0547">Nucleotide-binding</keyword>
<proteinExistence type="predicted"/>
<feature type="domain" description="Helicase ATP-binding" evidence="4">
    <location>
        <begin position="293"/>
        <end position="453"/>
    </location>
</feature>
<dbReference type="InterPro" id="IPR050496">
    <property type="entry name" value="SNF2_RAD54_helicase_repair"/>
</dbReference>
<dbReference type="CDD" id="cd18793">
    <property type="entry name" value="SF2_C_SNF"/>
    <property type="match status" value="1"/>
</dbReference>
<dbReference type="PANTHER" id="PTHR45629">
    <property type="entry name" value="SNF2/RAD54 FAMILY MEMBER"/>
    <property type="match status" value="1"/>
</dbReference>
<dbReference type="InterPro" id="IPR014001">
    <property type="entry name" value="Helicase_ATP-bd"/>
</dbReference>
<dbReference type="GO" id="GO:0005524">
    <property type="term" value="F:ATP binding"/>
    <property type="evidence" value="ECO:0007669"/>
    <property type="project" value="InterPro"/>
</dbReference>
<dbReference type="Gene3D" id="3.40.50.300">
    <property type="entry name" value="P-loop containing nucleotide triphosphate hydrolases"/>
    <property type="match status" value="1"/>
</dbReference>
<feature type="compositionally biased region" description="Basic and acidic residues" evidence="3">
    <location>
        <begin position="72"/>
        <end position="86"/>
    </location>
</feature>
<dbReference type="GO" id="GO:0005634">
    <property type="term" value="C:nucleus"/>
    <property type="evidence" value="ECO:0007669"/>
    <property type="project" value="TreeGrafter"/>
</dbReference>
<accession>A0A8C4QGT4</accession>
<dbReference type="PROSITE" id="PS51192">
    <property type="entry name" value="HELICASE_ATP_BIND_1"/>
    <property type="match status" value="1"/>
</dbReference>
<evidence type="ECO:0000313" key="7">
    <source>
        <dbReference type="Proteomes" id="UP000694388"/>
    </source>
</evidence>
<reference evidence="6" key="1">
    <citation type="submission" date="2025-08" db="UniProtKB">
        <authorList>
            <consortium name="Ensembl"/>
        </authorList>
    </citation>
    <scope>IDENTIFICATION</scope>
</reference>
<feature type="domain" description="Helicase C-terminal" evidence="5">
    <location>
        <begin position="621"/>
        <end position="784"/>
    </location>
</feature>
<dbReference type="AlphaFoldDB" id="A0A8C4QGT4"/>
<dbReference type="OMA" id="KCQTHEL"/>